<evidence type="ECO:0000313" key="5">
    <source>
        <dbReference type="EMBL" id="PJF46436.1"/>
    </source>
</evidence>
<dbReference type="PANTHER" id="PTHR43401:SF2">
    <property type="entry name" value="L-THREONINE 3-DEHYDROGENASE"/>
    <property type="match status" value="1"/>
</dbReference>
<dbReference type="PANTHER" id="PTHR43401">
    <property type="entry name" value="L-THREONINE 3-DEHYDROGENASE"/>
    <property type="match status" value="1"/>
</dbReference>
<sequence length="188" mass="20373">MKAVLFPAPESISVERVPDPSCAPDEVVVQVARCGICGTDIHIYRNEYMSAFPVIPGHEFGGVIVEVGRDVTDFRVGERVAVDPNLYCGRCDMCRNEMANHCLNWQGVGITRPGGFAEYTAVPARACYRLPDSLSDAQAAFIEPLACVVHAMKRIRVLPADPVLILGAGPMGLLLIQALRRMGGSYVV</sequence>
<gene>
    <name evidence="5" type="ORF">CUN48_13805</name>
</gene>
<keyword evidence="3" id="KW-0560">Oxidoreductase</keyword>
<dbReference type="SUPFAM" id="SSF50129">
    <property type="entry name" value="GroES-like"/>
    <property type="match status" value="1"/>
</dbReference>
<keyword evidence="2" id="KW-0862">Zinc</keyword>
<dbReference type="GO" id="GO:0016491">
    <property type="term" value="F:oxidoreductase activity"/>
    <property type="evidence" value="ECO:0007669"/>
    <property type="project" value="UniProtKB-KW"/>
</dbReference>
<dbReference type="InterPro" id="IPR050129">
    <property type="entry name" value="Zn_alcohol_dh"/>
</dbReference>
<protein>
    <submittedName>
        <fullName evidence="5">Alcohol dehydrogenase</fullName>
    </submittedName>
</protein>
<dbReference type="Gene3D" id="3.40.50.720">
    <property type="entry name" value="NAD(P)-binding Rossmann-like Domain"/>
    <property type="match status" value="1"/>
</dbReference>
<evidence type="ECO:0000313" key="6">
    <source>
        <dbReference type="Proteomes" id="UP000230790"/>
    </source>
</evidence>
<feature type="non-terminal residue" evidence="5">
    <location>
        <position position="188"/>
    </location>
</feature>
<dbReference type="Gene3D" id="3.90.180.10">
    <property type="entry name" value="Medium-chain alcohol dehydrogenases, catalytic domain"/>
    <property type="match status" value="1"/>
</dbReference>
<keyword evidence="1" id="KW-0479">Metal-binding</keyword>
<dbReference type="AlphaFoldDB" id="A0A2M8Q9G3"/>
<dbReference type="EMBL" id="PGTN01000209">
    <property type="protein sequence ID" value="PJF46436.1"/>
    <property type="molecule type" value="Genomic_DNA"/>
</dbReference>
<dbReference type="InterPro" id="IPR013154">
    <property type="entry name" value="ADH-like_N"/>
</dbReference>
<proteinExistence type="predicted"/>
<evidence type="ECO:0000256" key="1">
    <source>
        <dbReference type="ARBA" id="ARBA00022723"/>
    </source>
</evidence>
<reference evidence="5 6" key="1">
    <citation type="submission" date="2017-11" db="EMBL/GenBank/DDBJ databases">
        <title>Evolution of Phototrophy in the Chloroflexi Phylum Driven by Horizontal Gene Transfer.</title>
        <authorList>
            <person name="Ward L.M."/>
            <person name="Hemp J."/>
            <person name="Shih P.M."/>
            <person name="Mcglynn S.E."/>
            <person name="Fischer W."/>
        </authorList>
    </citation>
    <scope>NUCLEOTIDE SEQUENCE [LARGE SCALE GENOMIC DNA]</scope>
    <source>
        <strain evidence="5">JP3_7</strain>
    </source>
</reference>
<evidence type="ECO:0000256" key="3">
    <source>
        <dbReference type="ARBA" id="ARBA00023002"/>
    </source>
</evidence>
<dbReference type="InterPro" id="IPR011032">
    <property type="entry name" value="GroES-like_sf"/>
</dbReference>
<dbReference type="PROSITE" id="PS00059">
    <property type="entry name" value="ADH_ZINC"/>
    <property type="match status" value="1"/>
</dbReference>
<dbReference type="Pfam" id="PF08240">
    <property type="entry name" value="ADH_N"/>
    <property type="match status" value="1"/>
</dbReference>
<comment type="caution">
    <text evidence="5">The sequence shown here is derived from an EMBL/GenBank/DDBJ whole genome shotgun (WGS) entry which is preliminary data.</text>
</comment>
<accession>A0A2M8Q9G3</accession>
<name>A0A2M8Q9G3_9CHLR</name>
<feature type="domain" description="Alcohol dehydrogenase-like N-terminal" evidence="4">
    <location>
        <begin position="24"/>
        <end position="132"/>
    </location>
</feature>
<dbReference type="InterPro" id="IPR002328">
    <property type="entry name" value="ADH_Zn_CS"/>
</dbReference>
<dbReference type="GO" id="GO:0008270">
    <property type="term" value="F:zinc ion binding"/>
    <property type="evidence" value="ECO:0007669"/>
    <property type="project" value="InterPro"/>
</dbReference>
<evidence type="ECO:0000259" key="4">
    <source>
        <dbReference type="Pfam" id="PF08240"/>
    </source>
</evidence>
<dbReference type="Proteomes" id="UP000230790">
    <property type="component" value="Unassembled WGS sequence"/>
</dbReference>
<organism evidence="5 6">
    <name type="scientific">Candidatus Thermofonsia Clade 3 bacterium</name>
    <dbReference type="NCBI Taxonomy" id="2364212"/>
    <lineage>
        <taxon>Bacteria</taxon>
        <taxon>Bacillati</taxon>
        <taxon>Chloroflexota</taxon>
        <taxon>Candidatus Thermofontia</taxon>
        <taxon>Candidatus Thermofonsia Clade 3</taxon>
    </lineage>
</organism>
<evidence type="ECO:0000256" key="2">
    <source>
        <dbReference type="ARBA" id="ARBA00022833"/>
    </source>
</evidence>